<dbReference type="OrthoDB" id="184182at2759"/>
<dbReference type="EMBL" id="CALLCH030000012">
    <property type="protein sequence ID" value="CAI4215779.1"/>
    <property type="molecule type" value="Genomic_DNA"/>
</dbReference>
<comment type="caution">
    <text evidence="1">The sequence shown here is derived from an EMBL/GenBank/DDBJ whole genome shotgun (WGS) entry which is preliminary data.</text>
</comment>
<protein>
    <submittedName>
        <fullName evidence="1">Uncharacterized protein</fullName>
    </submittedName>
</protein>
<reference evidence="1" key="1">
    <citation type="submission" date="2022-11" db="EMBL/GenBank/DDBJ databases">
        <authorList>
            <person name="Scott C."/>
            <person name="Bruce N."/>
        </authorList>
    </citation>
    <scope>NUCLEOTIDE SEQUENCE</scope>
</reference>
<dbReference type="Proteomes" id="UP000838763">
    <property type="component" value="Unassembled WGS sequence"/>
</dbReference>
<proteinExistence type="predicted"/>
<gene>
    <name evidence="1" type="ORF">PPNO1_LOCUS5461</name>
</gene>
<accession>A0A9P1H338</accession>
<keyword evidence="2" id="KW-1185">Reference proteome</keyword>
<dbReference type="AlphaFoldDB" id="A0A9P1H338"/>
<organism evidence="1 2">
    <name type="scientific">Parascedosporium putredinis</name>
    <dbReference type="NCBI Taxonomy" id="1442378"/>
    <lineage>
        <taxon>Eukaryota</taxon>
        <taxon>Fungi</taxon>
        <taxon>Dikarya</taxon>
        <taxon>Ascomycota</taxon>
        <taxon>Pezizomycotina</taxon>
        <taxon>Sordariomycetes</taxon>
        <taxon>Hypocreomycetidae</taxon>
        <taxon>Microascales</taxon>
        <taxon>Microascaceae</taxon>
        <taxon>Parascedosporium</taxon>
    </lineage>
</organism>
<name>A0A9P1H338_9PEZI</name>
<feature type="non-terminal residue" evidence="1">
    <location>
        <position position="1"/>
    </location>
</feature>
<evidence type="ECO:0000313" key="2">
    <source>
        <dbReference type="Proteomes" id="UP000838763"/>
    </source>
</evidence>
<feature type="non-terminal residue" evidence="1">
    <location>
        <position position="16"/>
    </location>
</feature>
<sequence>DPQYERKQNPLHPAGV</sequence>
<evidence type="ECO:0000313" key="1">
    <source>
        <dbReference type="EMBL" id="CAI4215779.1"/>
    </source>
</evidence>